<keyword evidence="5" id="KW-0813">Transport</keyword>
<dbReference type="STRING" id="1212489.Ldro_2694"/>
<evidence type="ECO:0000313" key="9">
    <source>
        <dbReference type="EMBL" id="KTC84530.1"/>
    </source>
</evidence>
<feature type="transmembrane region" description="Helical" evidence="8">
    <location>
        <begin position="95"/>
        <end position="116"/>
    </location>
</feature>
<dbReference type="EMBL" id="LNXY01000031">
    <property type="protein sequence ID" value="KTC84530.1"/>
    <property type="molecule type" value="Genomic_DNA"/>
</dbReference>
<keyword evidence="3 8" id="KW-0812">Transmembrane</keyword>
<dbReference type="PANTHER" id="PTHR38689">
    <property type="entry name" value="SUCCINATE DEHYDROGENASE HYDROPHOBIC MEMBRANE ANCHOR SUBUNIT"/>
    <property type="match status" value="1"/>
</dbReference>
<reference evidence="9 10" key="1">
    <citation type="submission" date="2015-11" db="EMBL/GenBank/DDBJ databases">
        <title>Genomic analysis of 38 Legionella species identifies large and diverse effector repertoires.</title>
        <authorList>
            <person name="Burstein D."/>
            <person name="Amaro F."/>
            <person name="Zusman T."/>
            <person name="Lifshitz Z."/>
            <person name="Cohen O."/>
            <person name="Gilbert J.A."/>
            <person name="Pupko T."/>
            <person name="Shuman H.A."/>
            <person name="Segal G."/>
        </authorList>
    </citation>
    <scope>NUCLEOTIDE SEQUENCE [LARGE SCALE GENOMIC DNA]</scope>
    <source>
        <strain evidence="9 10">ATCC 700990</strain>
    </source>
</reference>
<dbReference type="GO" id="GO:0020037">
    <property type="term" value="F:heme binding"/>
    <property type="evidence" value="ECO:0007669"/>
    <property type="project" value="InterPro"/>
</dbReference>
<dbReference type="SUPFAM" id="SSF81343">
    <property type="entry name" value="Fumarate reductase respiratory complex transmembrane subunits"/>
    <property type="match status" value="1"/>
</dbReference>
<evidence type="ECO:0000256" key="4">
    <source>
        <dbReference type="ARBA" id="ARBA00022989"/>
    </source>
</evidence>
<dbReference type="GO" id="GO:0009055">
    <property type="term" value="F:electron transfer activity"/>
    <property type="evidence" value="ECO:0007669"/>
    <property type="project" value="TreeGrafter"/>
</dbReference>
<feature type="binding site" description="axial binding residue" evidence="7">
    <location>
        <position position="74"/>
    </location>
    <ligand>
        <name>heme</name>
        <dbReference type="ChEBI" id="CHEBI:30413"/>
        <note>ligand shared with second transmembrane subunit</note>
    </ligand>
    <ligandPart>
        <name>Fe</name>
        <dbReference type="ChEBI" id="CHEBI:18248"/>
    </ligandPart>
</feature>
<feature type="transmembrane region" description="Helical" evidence="8">
    <location>
        <begin position="20"/>
        <end position="42"/>
    </location>
</feature>
<proteinExistence type="predicted"/>
<organism evidence="9 10">
    <name type="scientific">Legionella drozanskii LLAP-1</name>
    <dbReference type="NCBI Taxonomy" id="1212489"/>
    <lineage>
        <taxon>Bacteria</taxon>
        <taxon>Pseudomonadati</taxon>
        <taxon>Pseudomonadota</taxon>
        <taxon>Gammaproteobacteria</taxon>
        <taxon>Legionellales</taxon>
        <taxon>Legionellaceae</taxon>
        <taxon>Legionella</taxon>
    </lineage>
</organism>
<dbReference type="PATRIC" id="fig|1212489.4.peg.2838"/>
<keyword evidence="5 8" id="KW-0472">Membrane</keyword>
<dbReference type="GO" id="GO:0046872">
    <property type="term" value="F:metal ion binding"/>
    <property type="evidence" value="ECO:0007669"/>
    <property type="project" value="UniProtKB-KW"/>
</dbReference>
<accession>A0A0W0SM98</accession>
<evidence type="ECO:0000313" key="10">
    <source>
        <dbReference type="Proteomes" id="UP000054736"/>
    </source>
</evidence>
<dbReference type="GO" id="GO:0006099">
    <property type="term" value="P:tricarboxylic acid cycle"/>
    <property type="evidence" value="ECO:0007669"/>
    <property type="project" value="UniProtKB-UniRule"/>
</dbReference>
<evidence type="ECO:0000256" key="8">
    <source>
        <dbReference type="SAM" id="Phobius"/>
    </source>
</evidence>
<sequence length="119" mass="14009">MVNKLIVSMSLTGNGLRDWLAQRFSSLIIAIYFLVLLGFFLLHPKLDYITLRYFFSVTWMQVFSLTALLSLFLHAWVGIWTVITDYINPIAMRLIIQVLVIFTLIIYFFWGVEILWKIV</sequence>
<keyword evidence="5" id="KW-0997">Cell inner membrane</keyword>
<dbReference type="PANTHER" id="PTHR38689:SF1">
    <property type="entry name" value="SUCCINATE DEHYDROGENASE HYDROPHOBIC MEMBRANE ANCHOR SUBUNIT"/>
    <property type="match status" value="1"/>
</dbReference>
<keyword evidence="10" id="KW-1185">Reference proteome</keyword>
<evidence type="ECO:0000256" key="7">
    <source>
        <dbReference type="PIRSR" id="PIRSR000169-2"/>
    </source>
</evidence>
<gene>
    <name evidence="9" type="primary">sdhD-2_2</name>
    <name evidence="9" type="ORF">Ldro_2694</name>
</gene>
<comment type="function">
    <text evidence="1 5">Membrane-anchoring subunit of succinate dehydrogenase (SDH).</text>
</comment>
<keyword evidence="7" id="KW-0349">Heme</keyword>
<feature type="transmembrane region" description="Helical" evidence="8">
    <location>
        <begin position="62"/>
        <end position="83"/>
    </location>
</feature>
<evidence type="ECO:0000256" key="5">
    <source>
        <dbReference type="PIRNR" id="PIRNR000169"/>
    </source>
</evidence>
<dbReference type="GO" id="GO:0005886">
    <property type="term" value="C:plasma membrane"/>
    <property type="evidence" value="ECO:0007669"/>
    <property type="project" value="UniProtKB-SubCell"/>
</dbReference>
<keyword evidence="5" id="KW-1003">Cell membrane</keyword>
<name>A0A0W0SM98_9GAMM</name>
<dbReference type="RefSeq" id="WP_058496972.1">
    <property type="nucleotide sequence ID" value="NZ_CAAAIU010000004.1"/>
</dbReference>
<dbReference type="InterPro" id="IPR014312">
    <property type="entry name" value="Succ_DH_anchor"/>
</dbReference>
<evidence type="ECO:0000256" key="6">
    <source>
        <dbReference type="PIRSR" id="PIRSR000169-1"/>
    </source>
</evidence>
<comment type="cofactor">
    <cofactor evidence="7">
        <name>heme</name>
        <dbReference type="ChEBI" id="CHEBI:30413"/>
    </cofactor>
    <text evidence="7">The heme is bound between the two transmembrane subunits.</text>
</comment>
<comment type="subcellular location">
    <subcellularLocation>
        <location evidence="5">Cell inner membrane</location>
        <topology evidence="5">Multi-pass membrane protein</topology>
    </subcellularLocation>
    <subcellularLocation>
        <location evidence="2">Membrane</location>
        <topology evidence="2">Multi-pass membrane protein</topology>
    </subcellularLocation>
</comment>
<dbReference type="NCBIfam" id="TIGR02968">
    <property type="entry name" value="succ_dehyd_anc"/>
    <property type="match status" value="1"/>
</dbReference>
<dbReference type="AlphaFoldDB" id="A0A0W0SM98"/>
<dbReference type="GO" id="GO:0017004">
    <property type="term" value="P:cytochrome complex assembly"/>
    <property type="evidence" value="ECO:0007669"/>
    <property type="project" value="TreeGrafter"/>
</dbReference>
<dbReference type="UniPathway" id="UPA00223"/>
<keyword evidence="7" id="KW-0479">Metal-binding</keyword>
<evidence type="ECO:0000256" key="1">
    <source>
        <dbReference type="ARBA" id="ARBA00004050"/>
    </source>
</evidence>
<dbReference type="Proteomes" id="UP000054736">
    <property type="component" value="Unassembled WGS sequence"/>
</dbReference>
<dbReference type="InterPro" id="IPR034804">
    <property type="entry name" value="SQR/QFR_C/D"/>
</dbReference>
<dbReference type="CDD" id="cd03494">
    <property type="entry name" value="SQR_TypeC_SdhD"/>
    <property type="match status" value="1"/>
</dbReference>
<evidence type="ECO:0000256" key="3">
    <source>
        <dbReference type="ARBA" id="ARBA00022692"/>
    </source>
</evidence>
<keyword evidence="5" id="KW-0816">Tricarboxylic acid cycle</keyword>
<dbReference type="Gene3D" id="1.20.1300.10">
    <property type="entry name" value="Fumarate reductase/succinate dehydrogenase, transmembrane subunit"/>
    <property type="match status" value="1"/>
</dbReference>
<feature type="binding site" evidence="6">
    <location>
        <position position="86"/>
    </location>
    <ligand>
        <name>a ubiquinone</name>
        <dbReference type="ChEBI" id="CHEBI:16389"/>
    </ligand>
</feature>
<keyword evidence="7" id="KW-0408">Iron</keyword>
<dbReference type="OrthoDB" id="5612767at2"/>
<comment type="pathway">
    <text evidence="5">Carbohydrate metabolism; tricarboxylic acid cycle.</text>
</comment>
<protein>
    <recommendedName>
        <fullName evidence="5">Succinate dehydrogenase hydrophobic membrane anchor subunit</fullName>
    </recommendedName>
</protein>
<dbReference type="PIRSF" id="PIRSF000169">
    <property type="entry name" value="SDH_D"/>
    <property type="match status" value="1"/>
</dbReference>
<keyword evidence="5" id="KW-0249">Electron transport</keyword>
<comment type="caution">
    <text evidence="9">The sequence shown here is derived from an EMBL/GenBank/DDBJ whole genome shotgun (WGS) entry which is preliminary data.</text>
</comment>
<evidence type="ECO:0000256" key="2">
    <source>
        <dbReference type="ARBA" id="ARBA00004141"/>
    </source>
</evidence>
<keyword evidence="4 8" id="KW-1133">Transmembrane helix</keyword>